<reference evidence="5" key="1">
    <citation type="submission" date="2021-01" db="EMBL/GenBank/DDBJ databases">
        <authorList>
            <person name="Zahm M."/>
            <person name="Roques C."/>
            <person name="Cabau C."/>
            <person name="Klopp C."/>
            <person name="Donnadieu C."/>
            <person name="Jouanno E."/>
            <person name="Lampietro C."/>
            <person name="Louis A."/>
            <person name="Herpin A."/>
            <person name="Echchiki A."/>
            <person name="Berthelot C."/>
            <person name="Parey E."/>
            <person name="Roest-Crollius H."/>
            <person name="Braasch I."/>
            <person name="Postlethwait J."/>
            <person name="Bobe J."/>
            <person name="Montfort J."/>
            <person name="Bouchez O."/>
            <person name="Begum T."/>
            <person name="Mejri S."/>
            <person name="Adams A."/>
            <person name="Chen W.-J."/>
            <person name="Guiguen Y."/>
        </authorList>
    </citation>
    <scope>NUCLEOTIDE SEQUENCE</scope>
    <source>
        <strain evidence="5">YG-15Mar2019-1</strain>
        <tissue evidence="5">Brain</tissue>
    </source>
</reference>
<dbReference type="GO" id="GO:0005200">
    <property type="term" value="F:structural constituent of cytoskeleton"/>
    <property type="evidence" value="ECO:0007669"/>
    <property type="project" value="TreeGrafter"/>
</dbReference>
<keyword evidence="6" id="KW-1185">Reference proteome</keyword>
<accession>A0A9D3T796</accession>
<dbReference type="AlphaFoldDB" id="A0A9D3T796"/>
<name>A0A9D3T796_MEGAT</name>
<proteinExistence type="predicted"/>
<feature type="coiled-coil region" evidence="3">
    <location>
        <begin position="284"/>
        <end position="357"/>
    </location>
</feature>
<evidence type="ECO:0000313" key="5">
    <source>
        <dbReference type="EMBL" id="KAG7465077.1"/>
    </source>
</evidence>
<organism evidence="5 6">
    <name type="scientific">Megalops atlanticus</name>
    <name type="common">Tarpon</name>
    <name type="synonym">Clupea gigantea</name>
    <dbReference type="NCBI Taxonomy" id="7932"/>
    <lineage>
        <taxon>Eukaryota</taxon>
        <taxon>Metazoa</taxon>
        <taxon>Chordata</taxon>
        <taxon>Craniata</taxon>
        <taxon>Vertebrata</taxon>
        <taxon>Euteleostomi</taxon>
        <taxon>Actinopterygii</taxon>
        <taxon>Neopterygii</taxon>
        <taxon>Teleostei</taxon>
        <taxon>Elopiformes</taxon>
        <taxon>Megalopidae</taxon>
        <taxon>Megalops</taxon>
    </lineage>
</organism>
<dbReference type="OrthoDB" id="8925521at2759"/>
<evidence type="ECO:0000259" key="4">
    <source>
        <dbReference type="SMART" id="SM01391"/>
    </source>
</evidence>
<dbReference type="Proteomes" id="UP001046870">
    <property type="component" value="Chromosome 14"/>
</dbReference>
<dbReference type="InterPro" id="IPR050405">
    <property type="entry name" value="Intermediate_filament"/>
</dbReference>
<sequence>MLRVSSYRRLFEEERWGRGHGSALMCGGQYRASARGGAAVCEFEEPDFEAARTLNREAVSRFVKERTLIAALNDRLAFLIETARCLEEENESLEAQILELEERLGSQEMAVTSAAAPPDLSLEAVVERLRREKEEIMCDTARLKEELVLLQTRHEEAAKQRTVMELERDDVAMEVDAITTECLALREQVAIYEQQLARMQKEHETTVETLVEPGDGVPMVTLKFPTPDVTPAILDIKEYYYQLAETLKYETRAAVAVALRDRKPGEVVKVPGAKVTDVSKVTDIAELKNLIAELQRELAELEQRGRELEAEIEGRRAAHLEEISELECCVADLEEARAELQAQMKEQCADYEELLSQKMALDIEITAYRGLVEEEEDRLCYL</sequence>
<dbReference type="GO" id="GO:0005882">
    <property type="term" value="C:intermediate filament"/>
    <property type="evidence" value="ECO:0007669"/>
    <property type="project" value="UniProtKB-KW"/>
</dbReference>
<dbReference type="PANTHER" id="PTHR45652:SF7">
    <property type="entry name" value="VIMENTIN-LIKE"/>
    <property type="match status" value="1"/>
</dbReference>
<dbReference type="GO" id="GO:0005737">
    <property type="term" value="C:cytoplasm"/>
    <property type="evidence" value="ECO:0007669"/>
    <property type="project" value="TreeGrafter"/>
</dbReference>
<evidence type="ECO:0000256" key="1">
    <source>
        <dbReference type="ARBA" id="ARBA00022754"/>
    </source>
</evidence>
<evidence type="ECO:0000256" key="2">
    <source>
        <dbReference type="ARBA" id="ARBA00023054"/>
    </source>
</evidence>
<comment type="caution">
    <text evidence="5">The sequence shown here is derived from an EMBL/GenBank/DDBJ whole genome shotgun (WGS) entry which is preliminary data.</text>
</comment>
<keyword evidence="2 3" id="KW-0175">Coiled coil</keyword>
<dbReference type="Gene3D" id="1.20.5.170">
    <property type="match status" value="1"/>
</dbReference>
<dbReference type="Pfam" id="PF00038">
    <property type="entry name" value="Filament"/>
    <property type="match status" value="1"/>
</dbReference>
<evidence type="ECO:0000256" key="3">
    <source>
        <dbReference type="SAM" id="Coils"/>
    </source>
</evidence>
<feature type="domain" description="IF rod" evidence="4">
    <location>
        <begin position="64"/>
        <end position="378"/>
    </location>
</feature>
<feature type="coiled-coil region" evidence="3">
    <location>
        <begin position="69"/>
        <end position="209"/>
    </location>
</feature>
<evidence type="ECO:0000313" key="6">
    <source>
        <dbReference type="Proteomes" id="UP001046870"/>
    </source>
</evidence>
<protein>
    <recommendedName>
        <fullName evidence="4">IF rod domain-containing protein</fullName>
    </recommendedName>
</protein>
<dbReference type="GO" id="GO:0045109">
    <property type="term" value="P:intermediate filament organization"/>
    <property type="evidence" value="ECO:0007669"/>
    <property type="project" value="TreeGrafter"/>
</dbReference>
<dbReference type="SUPFAM" id="SSF64593">
    <property type="entry name" value="Intermediate filament protein, coiled coil region"/>
    <property type="match status" value="1"/>
</dbReference>
<dbReference type="PANTHER" id="PTHR45652">
    <property type="entry name" value="GLIAL FIBRILLARY ACIDIC PROTEIN"/>
    <property type="match status" value="1"/>
</dbReference>
<dbReference type="EMBL" id="JAFDVH010000014">
    <property type="protein sequence ID" value="KAG7465077.1"/>
    <property type="molecule type" value="Genomic_DNA"/>
</dbReference>
<gene>
    <name evidence="5" type="ORF">MATL_G00172260</name>
</gene>
<keyword evidence="1" id="KW-0403">Intermediate filament</keyword>
<dbReference type="SMART" id="SM01391">
    <property type="entry name" value="Filament"/>
    <property type="match status" value="1"/>
</dbReference>
<dbReference type="InterPro" id="IPR039008">
    <property type="entry name" value="IF_rod_dom"/>
</dbReference>